<name>A0A7S2C4N8_9STRA</name>
<dbReference type="PANTHER" id="PTHR47698">
    <property type="entry name" value="FATTY-ACID-BINDING PROTEIN 3, CHLOROPLASTIC"/>
    <property type="match status" value="1"/>
</dbReference>
<dbReference type="PANTHER" id="PTHR47698:SF2">
    <property type="entry name" value="FATTY-ACID-BINDING PROTEIN 3, CHLOROPLASTIC"/>
    <property type="match status" value="1"/>
</dbReference>
<evidence type="ECO:0008006" key="3">
    <source>
        <dbReference type="Google" id="ProtNLM"/>
    </source>
</evidence>
<dbReference type="AlphaFoldDB" id="A0A7S2C4N8"/>
<proteinExistence type="predicted"/>
<dbReference type="Gene3D" id="3.50.70.10">
    <property type="match status" value="1"/>
</dbReference>
<feature type="chain" id="PRO_5030674291" description="Chalcone isomerase domain-containing protein" evidence="1">
    <location>
        <begin position="21"/>
        <end position="198"/>
    </location>
</feature>
<accession>A0A7S2C4N8</accession>
<sequence length="198" mass="19829">MRGINAVLVVLATLVASASAGFTEARTGIAFPDKLGGKPLNRLGVRTKGPIKVYAVGEYGDTFLLQMSYGVGAAKMSAALGDALKPRCGDSKLIADFEACLTKGLPNGAPKGTKLQFDTSGGGVGISVNGKSVGSVSGKPLASAFSGIYCDGNAVCKMNSVDDVGSDGEVGGGEKLITPVRLGMVGAAVGWGIGKLVC</sequence>
<evidence type="ECO:0000313" key="2">
    <source>
        <dbReference type="EMBL" id="CAD9414827.1"/>
    </source>
</evidence>
<dbReference type="InterPro" id="IPR016088">
    <property type="entry name" value="Chalcone_isomerase_3-sand"/>
</dbReference>
<feature type="signal peptide" evidence="1">
    <location>
        <begin position="1"/>
        <end position="20"/>
    </location>
</feature>
<keyword evidence="1" id="KW-0732">Signal</keyword>
<dbReference type="EMBL" id="HBGT01015719">
    <property type="protein sequence ID" value="CAD9414827.1"/>
    <property type="molecule type" value="Transcribed_RNA"/>
</dbReference>
<evidence type="ECO:0000256" key="1">
    <source>
        <dbReference type="SAM" id="SignalP"/>
    </source>
</evidence>
<reference evidence="2" key="1">
    <citation type="submission" date="2021-01" db="EMBL/GenBank/DDBJ databases">
        <authorList>
            <person name="Corre E."/>
            <person name="Pelletier E."/>
            <person name="Niang G."/>
            <person name="Scheremetjew M."/>
            <person name="Finn R."/>
            <person name="Kale V."/>
            <person name="Holt S."/>
            <person name="Cochrane G."/>
            <person name="Meng A."/>
            <person name="Brown T."/>
            <person name="Cohen L."/>
        </authorList>
    </citation>
    <scope>NUCLEOTIDE SEQUENCE</scope>
    <source>
        <strain evidence="2">RCC1693</strain>
    </source>
</reference>
<gene>
    <name evidence="2" type="ORF">FPAR1323_LOCUS8394</name>
</gene>
<protein>
    <recommendedName>
        <fullName evidence="3">Chalcone isomerase domain-containing protein</fullName>
    </recommendedName>
</protein>
<organism evidence="2">
    <name type="scientific">Florenciella parvula</name>
    <dbReference type="NCBI Taxonomy" id="236787"/>
    <lineage>
        <taxon>Eukaryota</taxon>
        <taxon>Sar</taxon>
        <taxon>Stramenopiles</taxon>
        <taxon>Ochrophyta</taxon>
        <taxon>Dictyochophyceae</taxon>
        <taxon>Florenciellales</taxon>
        <taxon>Florenciella</taxon>
    </lineage>
</organism>